<accession>A0ABY5GRS4</accession>
<keyword evidence="3" id="KW-1185">Reference proteome</keyword>
<dbReference type="EMBL" id="CP073344">
    <property type="protein sequence ID" value="UTW02469.1"/>
    <property type="molecule type" value="Genomic_DNA"/>
</dbReference>
<dbReference type="InterPro" id="IPR029044">
    <property type="entry name" value="Nucleotide-diphossugar_trans"/>
</dbReference>
<name>A0ABY5GRS4_9GAMM</name>
<dbReference type="CDD" id="cd06433">
    <property type="entry name" value="GT_2_WfgS_like"/>
    <property type="match status" value="1"/>
</dbReference>
<dbReference type="Pfam" id="PF00535">
    <property type="entry name" value="Glycos_transf_2"/>
    <property type="match status" value="1"/>
</dbReference>
<protein>
    <submittedName>
        <fullName evidence="2">Glycosyltransferase</fullName>
    </submittedName>
</protein>
<evidence type="ECO:0000313" key="3">
    <source>
        <dbReference type="Proteomes" id="UP001059950"/>
    </source>
</evidence>
<dbReference type="SUPFAM" id="SSF53448">
    <property type="entry name" value="Nucleotide-diphospho-sugar transferases"/>
    <property type="match status" value="1"/>
</dbReference>
<sequence>MLPRITIVTVVYNAESVIRGCIESVLSQDYENFEYIVIDGGSSDSTVNIINEYRDQLSAFVSESDEGMYYALNKGLKYVKGGLWASLNADDRYSSNSVLSRVADSYIRDSSFSIYYGDLKIISDNKARYRRTINSDAKDIVIYGQCSIVTQPSSFINFGLNHSVVFDTRYKCAADYDYIVRCALNGKCKRLDFCVTDFYRHEGSVTEKYSALMQSETDDISKSYVRELEYNRFYVEFRKIYLKFKRGVFRFLI</sequence>
<gene>
    <name evidence="2" type="ORF">KDX31_14050</name>
</gene>
<dbReference type="PANTHER" id="PTHR22916">
    <property type="entry name" value="GLYCOSYLTRANSFERASE"/>
    <property type="match status" value="1"/>
</dbReference>
<organism evidence="2 3">
    <name type="scientific">Amphritea atlantica</name>
    <dbReference type="NCBI Taxonomy" id="355243"/>
    <lineage>
        <taxon>Bacteria</taxon>
        <taxon>Pseudomonadati</taxon>
        <taxon>Pseudomonadota</taxon>
        <taxon>Gammaproteobacteria</taxon>
        <taxon>Oceanospirillales</taxon>
        <taxon>Oceanospirillaceae</taxon>
        <taxon>Amphritea</taxon>
    </lineage>
</organism>
<evidence type="ECO:0000313" key="2">
    <source>
        <dbReference type="EMBL" id="UTW02469.1"/>
    </source>
</evidence>
<dbReference type="Proteomes" id="UP001059950">
    <property type="component" value="Chromosome"/>
</dbReference>
<dbReference type="Gene3D" id="3.90.550.10">
    <property type="entry name" value="Spore Coat Polysaccharide Biosynthesis Protein SpsA, Chain A"/>
    <property type="match status" value="1"/>
</dbReference>
<evidence type="ECO:0000259" key="1">
    <source>
        <dbReference type="Pfam" id="PF00535"/>
    </source>
</evidence>
<reference evidence="2" key="1">
    <citation type="submission" date="2021-04" db="EMBL/GenBank/DDBJ databases">
        <title>Oceanospirillales bacteria with DddD are important DMSP degraders in coastal seawater.</title>
        <authorList>
            <person name="Liu J."/>
        </authorList>
    </citation>
    <scope>NUCLEOTIDE SEQUENCE</scope>
    <source>
        <strain evidence="2">GY6</strain>
    </source>
</reference>
<feature type="domain" description="Glycosyltransferase 2-like" evidence="1">
    <location>
        <begin position="6"/>
        <end position="140"/>
    </location>
</feature>
<dbReference type="PANTHER" id="PTHR22916:SF3">
    <property type="entry name" value="UDP-GLCNAC:BETAGAL BETA-1,3-N-ACETYLGLUCOSAMINYLTRANSFERASE-LIKE PROTEIN 1"/>
    <property type="match status" value="1"/>
</dbReference>
<dbReference type="InterPro" id="IPR001173">
    <property type="entry name" value="Glyco_trans_2-like"/>
</dbReference>
<proteinExistence type="predicted"/>